<dbReference type="InterPro" id="IPR004113">
    <property type="entry name" value="FAD-bd_oxidored_4_C"/>
</dbReference>
<evidence type="ECO:0000313" key="6">
    <source>
        <dbReference type="EMBL" id="PMP95933.1"/>
    </source>
</evidence>
<sequence length="93" mass="10478">MPICCFGHAGDGNFHVNILFNSEKEKKALKVREKLLKEVIELSGTISGEHGIGYIKRSFVNLELSPLQIEMMKKLKKVFDPDGILNPQIKIPD</sequence>
<dbReference type="PANTHER" id="PTHR42934">
    <property type="entry name" value="GLYCOLATE OXIDASE SUBUNIT GLCD"/>
    <property type="match status" value="1"/>
</dbReference>
<evidence type="ECO:0000313" key="7">
    <source>
        <dbReference type="Proteomes" id="UP000235619"/>
    </source>
</evidence>
<protein>
    <recommendedName>
        <fullName evidence="5">FAD-binding oxidoreductase/transferase type 4 C-terminal domain-containing protein</fullName>
    </recommendedName>
</protein>
<dbReference type="GO" id="GO:0016491">
    <property type="term" value="F:oxidoreductase activity"/>
    <property type="evidence" value="ECO:0007669"/>
    <property type="project" value="UniProtKB-KW"/>
</dbReference>
<accession>A0A2N7QBZ3</accession>
<dbReference type="FunFam" id="1.10.45.10:FF:000001">
    <property type="entry name" value="D-lactate dehydrogenase mitochondrial"/>
    <property type="match status" value="1"/>
</dbReference>
<name>A0A2N7QBZ3_9BACT</name>
<reference evidence="6 7" key="1">
    <citation type="submission" date="2018-01" db="EMBL/GenBank/DDBJ databases">
        <title>Metagenomic assembled genomes from two thermal pools in the Uzon Caldera, Kamchatka, Russia.</title>
        <authorList>
            <person name="Wilkins L."/>
            <person name="Ettinger C."/>
        </authorList>
    </citation>
    <scope>NUCLEOTIDE SEQUENCE [LARGE SCALE GENOMIC DNA]</scope>
    <source>
        <strain evidence="6">ARK-04</strain>
    </source>
</reference>
<dbReference type="SUPFAM" id="SSF55103">
    <property type="entry name" value="FAD-linked oxidases, C-terminal domain"/>
    <property type="match status" value="1"/>
</dbReference>
<dbReference type="InterPro" id="IPR016164">
    <property type="entry name" value="FAD-linked_Oxase-like_C"/>
</dbReference>
<dbReference type="GO" id="GO:0050660">
    <property type="term" value="F:flavin adenine dinucleotide binding"/>
    <property type="evidence" value="ECO:0007669"/>
    <property type="project" value="InterPro"/>
</dbReference>
<feature type="domain" description="FAD-binding oxidoreductase/transferase type 4 C-terminal" evidence="5">
    <location>
        <begin position="3"/>
        <end position="88"/>
    </location>
</feature>
<dbReference type="Gene3D" id="3.30.70.2740">
    <property type="match status" value="1"/>
</dbReference>
<comment type="caution">
    <text evidence="6">The sequence shown here is derived from an EMBL/GenBank/DDBJ whole genome shotgun (WGS) entry which is preliminary data.</text>
</comment>
<dbReference type="InterPro" id="IPR051914">
    <property type="entry name" value="FAD-linked_OxidoTrans_Type4"/>
</dbReference>
<evidence type="ECO:0000259" key="5">
    <source>
        <dbReference type="Pfam" id="PF02913"/>
    </source>
</evidence>
<organism evidence="6 7">
    <name type="scientific">Thermodesulfobacterium geofontis</name>
    <dbReference type="NCBI Taxonomy" id="1295609"/>
    <lineage>
        <taxon>Bacteria</taxon>
        <taxon>Pseudomonadati</taxon>
        <taxon>Thermodesulfobacteriota</taxon>
        <taxon>Thermodesulfobacteria</taxon>
        <taxon>Thermodesulfobacteriales</taxon>
        <taxon>Thermodesulfobacteriaceae</taxon>
        <taxon>Thermodesulfobacterium</taxon>
    </lineage>
</organism>
<dbReference type="Proteomes" id="UP000235619">
    <property type="component" value="Unassembled WGS sequence"/>
</dbReference>
<dbReference type="Gene3D" id="1.10.45.10">
    <property type="entry name" value="Vanillyl-alcohol Oxidase, Chain A, domain 4"/>
    <property type="match status" value="1"/>
</dbReference>
<evidence type="ECO:0000256" key="4">
    <source>
        <dbReference type="ARBA" id="ARBA00023002"/>
    </source>
</evidence>
<evidence type="ECO:0000256" key="1">
    <source>
        <dbReference type="ARBA" id="ARBA00001974"/>
    </source>
</evidence>
<evidence type="ECO:0000256" key="3">
    <source>
        <dbReference type="ARBA" id="ARBA00022827"/>
    </source>
</evidence>
<evidence type="ECO:0000256" key="2">
    <source>
        <dbReference type="ARBA" id="ARBA00022630"/>
    </source>
</evidence>
<dbReference type="InterPro" id="IPR016171">
    <property type="entry name" value="Vanillyl_alc_oxidase_C-sub2"/>
</dbReference>
<dbReference type="AlphaFoldDB" id="A0A2N7QBZ3"/>
<gene>
    <name evidence="6" type="ORF">C0169_05000</name>
</gene>
<dbReference type="EMBL" id="PNJD01000304">
    <property type="protein sequence ID" value="PMP95933.1"/>
    <property type="molecule type" value="Genomic_DNA"/>
</dbReference>
<dbReference type="Pfam" id="PF02913">
    <property type="entry name" value="FAD-oxidase_C"/>
    <property type="match status" value="1"/>
</dbReference>
<dbReference type="PANTHER" id="PTHR42934:SF3">
    <property type="entry name" value="D-LACTATE DEHYDROGENASE"/>
    <property type="match status" value="1"/>
</dbReference>
<comment type="cofactor">
    <cofactor evidence="1">
        <name>FAD</name>
        <dbReference type="ChEBI" id="CHEBI:57692"/>
    </cofactor>
</comment>
<keyword evidence="3" id="KW-0274">FAD</keyword>
<keyword evidence="4" id="KW-0560">Oxidoreductase</keyword>
<keyword evidence="2" id="KW-0285">Flavoprotein</keyword>
<proteinExistence type="predicted"/>